<comment type="caution">
    <text evidence="3">The sequence shown here is derived from an EMBL/GenBank/DDBJ whole genome shotgun (WGS) entry which is preliminary data.</text>
</comment>
<name>A0A9D1ZIN2_9BACE</name>
<dbReference type="Proteomes" id="UP000886851">
    <property type="component" value="Unassembled WGS sequence"/>
</dbReference>
<evidence type="ECO:0000259" key="2">
    <source>
        <dbReference type="PROSITE" id="PS50853"/>
    </source>
</evidence>
<sequence length="626" mass="66179">MTKRIIPHILGILCGLLVIAACLEEKDPLNYSPNVATGQATDITYTGATLSGTIQRNANTIVAECGILISQSRDMTSYTKLKASASSSASFAVNATGLTPGTTYYYCAYASSGYSEVRGEVNHFITPEGTSPLFGNVEITTNDGRSATITATITDEGGSELVLCGVRYWEAENGEEDLETKGRLVTGTTGMTFNVTISDLMPSTEYILCAIAHNATSMGYSDKLHVTTSKAAPIVDTHEVTNISSLTATFNGRITSDGSTPITSRGFCYGTDANPAQNGTRMAVEGNATDFTLDISGLKPSTTYYVCAYAENEMGAAYGEVVSFTTEDRVPGIYSLEDLIALRDAINNRGDTSPYINAEGVTNLYTDIDMSSIDDWEGFGFWGNIFEGNGHTISNVRMINTEEDGILCFFGNIYATGVVRNLTMTGEFTSDLPLEYAAPFSWEFSGVISNCHSYVNITAIDGNVGGIVTRNFGLIENCTNHGNLVGGSAGGIYDHGWNLENLTSETRNCTNYGRIEALGSRYGNYAGGIVANSSGGTIFSNCINEGEVVSVGVAGGIVGMANNGITITDCENRGAITGGDNTGGICGQISTTDETVIFTNNINTGTVNGEPGTNDNAIGHDGRNQQ</sequence>
<protein>
    <submittedName>
        <fullName evidence="3">Fibronectin type III domain-containing protein</fullName>
    </submittedName>
</protein>
<dbReference type="SUPFAM" id="SSF49265">
    <property type="entry name" value="Fibronectin type III"/>
    <property type="match status" value="2"/>
</dbReference>
<feature type="domain" description="Fibronectin type-III" evidence="2">
    <location>
        <begin position="233"/>
        <end position="329"/>
    </location>
</feature>
<evidence type="ECO:0000256" key="1">
    <source>
        <dbReference type="SAM" id="MobiDB-lite"/>
    </source>
</evidence>
<feature type="compositionally biased region" description="Polar residues" evidence="1">
    <location>
        <begin position="602"/>
        <end position="616"/>
    </location>
</feature>
<evidence type="ECO:0000313" key="3">
    <source>
        <dbReference type="EMBL" id="HIY88264.1"/>
    </source>
</evidence>
<dbReference type="PROSITE" id="PS51257">
    <property type="entry name" value="PROKAR_LIPOPROTEIN"/>
    <property type="match status" value="1"/>
</dbReference>
<accession>A0A9D1ZIN2</accession>
<dbReference type="InterPro" id="IPR036116">
    <property type="entry name" value="FN3_sf"/>
</dbReference>
<evidence type="ECO:0000313" key="4">
    <source>
        <dbReference type="Proteomes" id="UP000886851"/>
    </source>
</evidence>
<dbReference type="InterPro" id="IPR003961">
    <property type="entry name" value="FN3_dom"/>
</dbReference>
<dbReference type="EMBL" id="DXCV01000042">
    <property type="protein sequence ID" value="HIY88264.1"/>
    <property type="molecule type" value="Genomic_DNA"/>
</dbReference>
<reference evidence="3" key="1">
    <citation type="journal article" date="2021" name="PeerJ">
        <title>Extensive microbial diversity within the chicken gut microbiome revealed by metagenomics and culture.</title>
        <authorList>
            <person name="Gilroy R."/>
            <person name="Ravi A."/>
            <person name="Getino M."/>
            <person name="Pursley I."/>
            <person name="Horton D.L."/>
            <person name="Alikhan N.F."/>
            <person name="Baker D."/>
            <person name="Gharbi K."/>
            <person name="Hall N."/>
            <person name="Watson M."/>
            <person name="Adriaenssens E.M."/>
            <person name="Foster-Nyarko E."/>
            <person name="Jarju S."/>
            <person name="Secka A."/>
            <person name="Antonio M."/>
            <person name="Oren A."/>
            <person name="Chaudhuri R.R."/>
            <person name="La Ragione R."/>
            <person name="Hildebrand F."/>
            <person name="Pallen M.J."/>
        </authorList>
    </citation>
    <scope>NUCLEOTIDE SEQUENCE</scope>
    <source>
        <strain evidence="3">Gambia2-208</strain>
    </source>
</reference>
<feature type="domain" description="Fibronectin type-III" evidence="2">
    <location>
        <begin position="133"/>
        <end position="231"/>
    </location>
</feature>
<dbReference type="Gene3D" id="2.160.20.110">
    <property type="match status" value="1"/>
</dbReference>
<proteinExistence type="predicted"/>
<dbReference type="AlphaFoldDB" id="A0A9D1ZIN2"/>
<gene>
    <name evidence="3" type="ORF">H9824_06130</name>
</gene>
<dbReference type="PROSITE" id="PS50853">
    <property type="entry name" value="FN3"/>
    <property type="match status" value="2"/>
</dbReference>
<dbReference type="InterPro" id="IPR013783">
    <property type="entry name" value="Ig-like_fold"/>
</dbReference>
<dbReference type="Gene3D" id="2.60.40.10">
    <property type="entry name" value="Immunoglobulins"/>
    <property type="match status" value="2"/>
</dbReference>
<organism evidence="3 4">
    <name type="scientific">Candidatus Bacteroides pullicola</name>
    <dbReference type="NCBI Taxonomy" id="2838475"/>
    <lineage>
        <taxon>Bacteria</taxon>
        <taxon>Pseudomonadati</taxon>
        <taxon>Bacteroidota</taxon>
        <taxon>Bacteroidia</taxon>
        <taxon>Bacteroidales</taxon>
        <taxon>Bacteroidaceae</taxon>
        <taxon>Bacteroides</taxon>
    </lineage>
</organism>
<dbReference type="CDD" id="cd00063">
    <property type="entry name" value="FN3"/>
    <property type="match status" value="1"/>
</dbReference>
<reference evidence="3" key="2">
    <citation type="submission" date="2021-04" db="EMBL/GenBank/DDBJ databases">
        <authorList>
            <person name="Gilroy R."/>
        </authorList>
    </citation>
    <scope>NUCLEOTIDE SEQUENCE</scope>
    <source>
        <strain evidence="3">Gambia2-208</strain>
    </source>
</reference>
<feature type="region of interest" description="Disordered" evidence="1">
    <location>
        <begin position="602"/>
        <end position="626"/>
    </location>
</feature>